<dbReference type="Proteomes" id="UP000315783">
    <property type="component" value="Unassembled WGS sequence"/>
</dbReference>
<proteinExistence type="predicted"/>
<accession>A0A545VEC5</accession>
<protein>
    <submittedName>
        <fullName evidence="1">Uncharacterized protein</fullName>
    </submittedName>
</protein>
<evidence type="ECO:0000313" key="2">
    <source>
        <dbReference type="Proteomes" id="UP000315783"/>
    </source>
</evidence>
<dbReference type="AlphaFoldDB" id="A0A545VEC5"/>
<sequence length="90" mass="10383">MKRCELHQGVGVGVAKRYMMTPMYRCSYHDRGRRCKVMHGKVDPSSGLLSKRTRRIFCESRRQLRGLMLPVHRNSPAIVQKPEMAGEVLL</sequence>
<gene>
    <name evidence="1" type="ORF">IF1G_02273</name>
</gene>
<evidence type="ECO:0000313" key="1">
    <source>
        <dbReference type="EMBL" id="TQW00059.1"/>
    </source>
</evidence>
<keyword evidence="2" id="KW-1185">Reference proteome</keyword>
<name>A0A545VEC5_9HYPO</name>
<comment type="caution">
    <text evidence="1">The sequence shown here is derived from an EMBL/GenBank/DDBJ whole genome shotgun (WGS) entry which is preliminary data.</text>
</comment>
<reference evidence="1 2" key="1">
    <citation type="journal article" date="2019" name="Appl. Microbiol. Biotechnol.">
        <title>Genome sequence of Isaria javanica and comparative genome analysis insights into family S53 peptidase evolution in fungal entomopathogens.</title>
        <authorList>
            <person name="Lin R."/>
            <person name="Zhang X."/>
            <person name="Xin B."/>
            <person name="Zou M."/>
            <person name="Gao Y."/>
            <person name="Qin F."/>
            <person name="Hu Q."/>
            <person name="Xie B."/>
            <person name="Cheng X."/>
        </authorList>
    </citation>
    <scope>NUCLEOTIDE SEQUENCE [LARGE SCALE GENOMIC DNA]</scope>
    <source>
        <strain evidence="1 2">IJ1G</strain>
    </source>
</reference>
<organism evidence="1 2">
    <name type="scientific">Cordyceps javanica</name>
    <dbReference type="NCBI Taxonomy" id="43265"/>
    <lineage>
        <taxon>Eukaryota</taxon>
        <taxon>Fungi</taxon>
        <taxon>Dikarya</taxon>
        <taxon>Ascomycota</taxon>
        <taxon>Pezizomycotina</taxon>
        <taxon>Sordariomycetes</taxon>
        <taxon>Hypocreomycetidae</taxon>
        <taxon>Hypocreales</taxon>
        <taxon>Cordycipitaceae</taxon>
        <taxon>Cordyceps</taxon>
    </lineage>
</organism>
<dbReference type="EMBL" id="SPUK01000002">
    <property type="protein sequence ID" value="TQW00059.1"/>
    <property type="molecule type" value="Genomic_DNA"/>
</dbReference>